<dbReference type="PANTHER" id="PTHR22594">
    <property type="entry name" value="ASPARTYL/LYSYL-TRNA SYNTHETASE"/>
    <property type="match status" value="1"/>
</dbReference>
<evidence type="ECO:0000256" key="1">
    <source>
        <dbReference type="ARBA" id="ARBA00006303"/>
    </source>
</evidence>
<dbReference type="NCBIfam" id="NF001750">
    <property type="entry name" value="PRK00476.1"/>
    <property type="match status" value="1"/>
</dbReference>
<evidence type="ECO:0000256" key="4">
    <source>
        <dbReference type="ARBA" id="ARBA00022741"/>
    </source>
</evidence>
<dbReference type="InterPro" id="IPR004364">
    <property type="entry name" value="Aa-tRNA-synt_II"/>
</dbReference>
<accession>A0A2K8N9P8</accession>
<dbReference type="Gene3D" id="2.40.50.140">
    <property type="entry name" value="Nucleic acid-binding proteins"/>
    <property type="match status" value="1"/>
</dbReference>
<sequence>MAQAGKESLTRTAMCGRLSESDIGREVVLSGWVQRRRDLGGVIFLDLRDRSGIVQVVSSPEFGEAAFAVADLVRNEYVISVRGDVVARDPDTVNPNLETGTIEVRAREVELLNRSKPTPFPIEDGIDVDESVRLRFRYLDLRRPEMQRTFLLRHRAMQLVRRFLDRHGFMEIETPMLTRRTPEGARDYLVPSRVHPGQFYALPQSPQLFKQLLMVSGFERYFQIVRCFRDEDLRADRQPEFTQIDIEMSFMPLAEFQELMERMMAELFQELLGVTVPLPFRRIPYDEAMLRYGSDKPDLRFGLEIRDVTETVKTCGFRVFQSAVNSGGAVRGLNAKGCGGFSRKEIDDLGALAGQLGAKGLAWMVITDEGVKSPIAKFFTDEELAAIRRELGAEAGDLLIFVADRPEICAEVLGQLRLHLGRRLGLIDDGSFAFAWITDFPLFSYDEEEKRWVAEHHPFTMPRWEDVDLMERDPGRVRAQAYDMVLNGYEIGGGSLRIYRREIQEAMFRTLGFSMEEAREKFGFLLEAFEYGAPPHGGMAFGFDRVVMLMAGKSSIRECIAFPKTASASCLLTGAPSEISEEQWRELHIRPDGVTARQ</sequence>
<dbReference type="GO" id="GO:0005737">
    <property type="term" value="C:cytoplasm"/>
    <property type="evidence" value="ECO:0007669"/>
    <property type="project" value="UniProtKB-SubCell"/>
</dbReference>
<dbReference type="InterPro" id="IPR004365">
    <property type="entry name" value="NA-bd_OB_tRNA"/>
</dbReference>
<proteinExistence type="inferred from homology"/>
<dbReference type="InterPro" id="IPR047090">
    <property type="entry name" value="AspRS_core"/>
</dbReference>
<dbReference type="NCBIfam" id="TIGR00459">
    <property type="entry name" value="aspS_bact"/>
    <property type="match status" value="1"/>
</dbReference>
<comment type="subcellular location">
    <subcellularLocation>
        <location evidence="8">Cytoplasm</location>
    </subcellularLocation>
</comment>
<dbReference type="InterPro" id="IPR029351">
    <property type="entry name" value="GAD_dom"/>
</dbReference>
<dbReference type="EMBL" id="CP024955">
    <property type="protein sequence ID" value="ATY85340.1"/>
    <property type="molecule type" value="Genomic_DNA"/>
</dbReference>
<dbReference type="PRINTS" id="PR01042">
    <property type="entry name" value="TRNASYNTHASP"/>
</dbReference>
<dbReference type="RefSeq" id="WP_100668121.1">
    <property type="nucleotide sequence ID" value="NZ_CP024955.1"/>
</dbReference>
<organism evidence="10 11">
    <name type="scientific">Kyrpidia spormannii</name>
    <dbReference type="NCBI Taxonomy" id="2055160"/>
    <lineage>
        <taxon>Bacteria</taxon>
        <taxon>Bacillati</taxon>
        <taxon>Bacillota</taxon>
        <taxon>Bacilli</taxon>
        <taxon>Bacillales</taxon>
        <taxon>Alicyclobacillaceae</taxon>
        <taxon>Kyrpidia</taxon>
    </lineage>
</organism>
<comment type="caution">
    <text evidence="8">Lacks conserved residue(s) required for the propagation of feature annotation.</text>
</comment>
<keyword evidence="2 8" id="KW-0963">Cytoplasm</keyword>
<evidence type="ECO:0000256" key="5">
    <source>
        <dbReference type="ARBA" id="ARBA00022840"/>
    </source>
</evidence>
<feature type="binding site" evidence="8">
    <location>
        <position position="183"/>
    </location>
    <ligand>
        <name>L-aspartate</name>
        <dbReference type="ChEBI" id="CHEBI:29991"/>
    </ligand>
</feature>
<comment type="catalytic activity">
    <reaction evidence="8">
        <text>tRNA(Asp) + L-aspartate + ATP = L-aspartyl-tRNA(Asp) + AMP + diphosphate</text>
        <dbReference type="Rhea" id="RHEA:19649"/>
        <dbReference type="Rhea" id="RHEA-COMP:9660"/>
        <dbReference type="Rhea" id="RHEA-COMP:9678"/>
        <dbReference type="ChEBI" id="CHEBI:29991"/>
        <dbReference type="ChEBI" id="CHEBI:30616"/>
        <dbReference type="ChEBI" id="CHEBI:33019"/>
        <dbReference type="ChEBI" id="CHEBI:78442"/>
        <dbReference type="ChEBI" id="CHEBI:78516"/>
        <dbReference type="ChEBI" id="CHEBI:456215"/>
        <dbReference type="EC" id="6.1.1.12"/>
    </reaction>
</comment>
<dbReference type="InterPro" id="IPR006195">
    <property type="entry name" value="aa-tRNA-synth_II"/>
</dbReference>
<feature type="binding site" evidence="8">
    <location>
        <begin position="229"/>
        <end position="231"/>
    </location>
    <ligand>
        <name>ATP</name>
        <dbReference type="ChEBI" id="CHEBI:30616"/>
    </ligand>
</feature>
<dbReference type="GO" id="GO:0003676">
    <property type="term" value="F:nucleic acid binding"/>
    <property type="evidence" value="ECO:0007669"/>
    <property type="project" value="InterPro"/>
</dbReference>
<evidence type="ECO:0000256" key="6">
    <source>
        <dbReference type="ARBA" id="ARBA00022917"/>
    </source>
</evidence>
<gene>
    <name evidence="8" type="primary">aspS</name>
    <name evidence="10" type="ORF">CVV65_10755</name>
</gene>
<comment type="similarity">
    <text evidence="1 8">Belongs to the class-II aminoacyl-tRNA synthetase family. Type 1 subfamily.</text>
</comment>
<dbReference type="InterPro" id="IPR012340">
    <property type="entry name" value="NA-bd_OB-fold"/>
</dbReference>
<dbReference type="AlphaFoldDB" id="A0A2K8N9P8"/>
<evidence type="ECO:0000313" key="10">
    <source>
        <dbReference type="EMBL" id="ATY85340.1"/>
    </source>
</evidence>
<dbReference type="GO" id="GO:0004815">
    <property type="term" value="F:aspartate-tRNA ligase activity"/>
    <property type="evidence" value="ECO:0007669"/>
    <property type="project" value="UniProtKB-UniRule"/>
</dbReference>
<dbReference type="Pfam" id="PF00152">
    <property type="entry name" value="tRNA-synt_2"/>
    <property type="match status" value="1"/>
</dbReference>
<evidence type="ECO:0000256" key="3">
    <source>
        <dbReference type="ARBA" id="ARBA00022598"/>
    </source>
</evidence>
<feature type="binding site" evidence="8">
    <location>
        <position position="238"/>
    </location>
    <ligand>
        <name>ATP</name>
        <dbReference type="ChEBI" id="CHEBI:30616"/>
    </ligand>
</feature>
<dbReference type="InterPro" id="IPR045864">
    <property type="entry name" value="aa-tRNA-synth_II/BPL/LPL"/>
</dbReference>
<dbReference type="InterPro" id="IPR002312">
    <property type="entry name" value="Asp/Asn-tRNA-synth_IIb"/>
</dbReference>
<dbReference type="InterPro" id="IPR004115">
    <property type="entry name" value="GAD-like_sf"/>
</dbReference>
<dbReference type="GO" id="GO:0016740">
    <property type="term" value="F:transferase activity"/>
    <property type="evidence" value="ECO:0007669"/>
    <property type="project" value="UniProtKB-ARBA"/>
</dbReference>
<dbReference type="HAMAP" id="MF_00044">
    <property type="entry name" value="Asp_tRNA_synth_type1"/>
    <property type="match status" value="1"/>
</dbReference>
<dbReference type="CDD" id="cd00777">
    <property type="entry name" value="AspRS_core"/>
    <property type="match status" value="1"/>
</dbReference>
<dbReference type="Proteomes" id="UP000231932">
    <property type="component" value="Chromosome"/>
</dbReference>
<evidence type="ECO:0000313" key="11">
    <source>
        <dbReference type="Proteomes" id="UP000231932"/>
    </source>
</evidence>
<dbReference type="GO" id="GO:0005524">
    <property type="term" value="F:ATP binding"/>
    <property type="evidence" value="ECO:0007669"/>
    <property type="project" value="UniProtKB-UniRule"/>
</dbReference>
<evidence type="ECO:0000256" key="8">
    <source>
        <dbReference type="HAMAP-Rule" id="MF_00044"/>
    </source>
</evidence>
<name>A0A2K8N9P8_9BACL</name>
<dbReference type="GO" id="GO:0140096">
    <property type="term" value="F:catalytic activity, acting on a protein"/>
    <property type="evidence" value="ECO:0007669"/>
    <property type="project" value="UniProtKB-ARBA"/>
</dbReference>
<dbReference type="PROSITE" id="PS50862">
    <property type="entry name" value="AA_TRNA_LIGASE_II"/>
    <property type="match status" value="1"/>
</dbReference>
<dbReference type="SUPFAM" id="SSF55681">
    <property type="entry name" value="Class II aaRS and biotin synthetases"/>
    <property type="match status" value="1"/>
</dbReference>
<dbReference type="SUPFAM" id="SSF50249">
    <property type="entry name" value="Nucleic acid-binding proteins"/>
    <property type="match status" value="1"/>
</dbReference>
<feature type="binding site" evidence="8">
    <location>
        <position position="490"/>
    </location>
    <ligand>
        <name>ATP</name>
        <dbReference type="ChEBI" id="CHEBI:30616"/>
    </ligand>
</feature>
<keyword evidence="5 8" id="KW-0067">ATP-binding</keyword>
<evidence type="ECO:0000256" key="2">
    <source>
        <dbReference type="ARBA" id="ARBA00022490"/>
    </source>
</evidence>
<comment type="function">
    <text evidence="8">Catalyzes the attachment of L-aspartate to tRNA(Asp) in a two-step reaction: L-aspartate is first activated by ATP to form Asp-AMP and then transferred to the acceptor end of tRNA(Asp).</text>
</comment>
<keyword evidence="3 8" id="KW-0436">Ligase</keyword>
<evidence type="ECO:0000256" key="7">
    <source>
        <dbReference type="ARBA" id="ARBA00023146"/>
    </source>
</evidence>
<feature type="binding site" evidence="8">
    <location>
        <position position="456"/>
    </location>
    <ligand>
        <name>L-aspartate</name>
        <dbReference type="ChEBI" id="CHEBI:29991"/>
    </ligand>
</feature>
<protein>
    <recommendedName>
        <fullName evidence="8">Aspartate--tRNA ligase</fullName>
        <ecNumber evidence="8">6.1.1.12</ecNumber>
    </recommendedName>
    <alternativeName>
        <fullName evidence="8">Aspartyl-tRNA synthetase</fullName>
        <shortName evidence="8">AspRS</shortName>
    </alternativeName>
</protein>
<keyword evidence="7 8" id="KW-0030">Aminoacyl-tRNA synthetase</keyword>
<evidence type="ECO:0000259" key="9">
    <source>
        <dbReference type="PROSITE" id="PS50862"/>
    </source>
</evidence>
<dbReference type="KEGG" id="kyr:CVV65_10755"/>
<feature type="binding site" evidence="8">
    <location>
        <position position="229"/>
    </location>
    <ligand>
        <name>L-aspartate</name>
        <dbReference type="ChEBI" id="CHEBI:29991"/>
    </ligand>
</feature>
<dbReference type="InterPro" id="IPR004524">
    <property type="entry name" value="Asp-tRNA-ligase_1"/>
</dbReference>
<dbReference type="Pfam" id="PF02938">
    <property type="entry name" value="GAD"/>
    <property type="match status" value="1"/>
</dbReference>
<feature type="region of interest" description="Aspartate" evidence="8">
    <location>
        <begin position="207"/>
        <end position="210"/>
    </location>
</feature>
<dbReference type="Gene3D" id="3.30.1360.30">
    <property type="entry name" value="GAD-like domain"/>
    <property type="match status" value="1"/>
</dbReference>
<reference evidence="11" key="1">
    <citation type="submission" date="2017-11" db="EMBL/GenBank/DDBJ databases">
        <title>Complete Genome Sequence of Kyrpidia sp. Strain EA-1, a thermophilic, hydrogen-oxidizing Bacterium, isolated from the Azores.</title>
        <authorList>
            <person name="Reiner J.E."/>
            <person name="Lapp C.J."/>
            <person name="Bunk B."/>
            <person name="Gescher J."/>
        </authorList>
    </citation>
    <scope>NUCLEOTIDE SEQUENCE [LARGE SCALE GENOMIC DNA]</scope>
    <source>
        <strain evidence="11">EA-1</strain>
    </source>
</reference>
<dbReference type="PANTHER" id="PTHR22594:SF5">
    <property type="entry name" value="ASPARTATE--TRNA LIGASE, MITOCHONDRIAL"/>
    <property type="match status" value="1"/>
</dbReference>
<feature type="domain" description="Aminoacyl-transfer RNA synthetases class-II family profile" evidence="9">
    <location>
        <begin position="150"/>
        <end position="563"/>
    </location>
</feature>
<dbReference type="GO" id="GO:0006422">
    <property type="term" value="P:aspartyl-tRNA aminoacylation"/>
    <property type="evidence" value="ECO:0007669"/>
    <property type="project" value="UniProtKB-UniRule"/>
</dbReference>
<keyword evidence="4 8" id="KW-0547">Nucleotide-binding</keyword>
<dbReference type="EC" id="6.1.1.12" evidence="8"/>
<dbReference type="SUPFAM" id="SSF55261">
    <property type="entry name" value="GAD domain-like"/>
    <property type="match status" value="1"/>
</dbReference>
<feature type="binding site" evidence="8">
    <location>
        <position position="497"/>
    </location>
    <ligand>
        <name>L-aspartate</name>
        <dbReference type="ChEBI" id="CHEBI:29991"/>
    </ligand>
</feature>
<feature type="binding site" evidence="8">
    <location>
        <begin position="542"/>
        <end position="545"/>
    </location>
    <ligand>
        <name>ATP</name>
        <dbReference type="ChEBI" id="CHEBI:30616"/>
    </ligand>
</feature>
<comment type="subunit">
    <text evidence="8">Homodimer.</text>
</comment>
<dbReference type="Gene3D" id="3.30.930.10">
    <property type="entry name" value="Bira Bifunctional Protein, Domain 2"/>
    <property type="match status" value="1"/>
</dbReference>
<keyword evidence="11" id="KW-1185">Reference proteome</keyword>
<dbReference type="CDD" id="cd04317">
    <property type="entry name" value="EcAspRS_like_N"/>
    <property type="match status" value="1"/>
</dbReference>
<dbReference type="OrthoDB" id="9802326at2"/>
<dbReference type="InterPro" id="IPR047089">
    <property type="entry name" value="Asp-tRNA-ligase_1_N"/>
</dbReference>
<dbReference type="Pfam" id="PF01336">
    <property type="entry name" value="tRNA_anti-codon"/>
    <property type="match status" value="1"/>
</dbReference>
<keyword evidence="6 8" id="KW-0648">Protein biosynthesis</keyword>